<dbReference type="HOGENOM" id="CLU_142621_1_0_1"/>
<dbReference type="InterPro" id="IPR013892">
    <property type="entry name" value="Cyt_c_biogenesis_Cmc1-like"/>
</dbReference>
<dbReference type="GO" id="GO:0005739">
    <property type="term" value="C:mitochondrion"/>
    <property type="evidence" value="ECO:0007669"/>
    <property type="project" value="UniProtKB-SubCell"/>
</dbReference>
<evidence type="ECO:0000313" key="7">
    <source>
        <dbReference type="EnsemblMetazoa" id="XP_019758714.1"/>
    </source>
</evidence>
<reference evidence="7" key="3">
    <citation type="submission" date="2024-08" db="UniProtKB">
        <authorList>
            <consortium name="EnsemblMetazoa"/>
        </authorList>
    </citation>
    <scope>IDENTIFICATION</scope>
</reference>
<comment type="similarity">
    <text evidence="1 3">Belongs to the CMC family.</text>
</comment>
<dbReference type="Pfam" id="PF08583">
    <property type="entry name" value="Cmc1"/>
    <property type="match status" value="1"/>
</dbReference>
<evidence type="ECO:0000256" key="4">
    <source>
        <dbReference type="SAM" id="MobiDB-lite"/>
    </source>
</evidence>
<proteinExistence type="evidence at transcript level"/>
<dbReference type="PANTHER" id="PTHR22977:SF5">
    <property type="entry name" value="COX ASSEMBLY MITOCHONDRIAL PROTEIN HOMOLOG"/>
    <property type="match status" value="1"/>
</dbReference>
<keyword evidence="8" id="KW-1185">Reference proteome</keyword>
<evidence type="ECO:0000256" key="1">
    <source>
        <dbReference type="ARBA" id="ARBA00007347"/>
    </source>
</evidence>
<feature type="region of interest" description="Disordered" evidence="4">
    <location>
        <begin position="1"/>
        <end position="29"/>
    </location>
</feature>
<dbReference type="OrthoDB" id="6224010at2759"/>
<comment type="subcellular location">
    <subcellularLocation>
        <location evidence="3">Mitochondrion</location>
    </subcellularLocation>
</comment>
<protein>
    <recommendedName>
        <fullName evidence="3">COX assembly mitochondrial protein</fullName>
    </recommendedName>
</protein>
<name>J3JVN5_DENPD</name>
<dbReference type="KEGG" id="dpa:109536790"/>
<evidence type="ECO:0000256" key="2">
    <source>
        <dbReference type="ARBA" id="ARBA00023157"/>
    </source>
</evidence>
<gene>
    <name evidence="7" type="primary">109536790</name>
    <name evidence="6" type="ORF">YQE_05694</name>
</gene>
<dbReference type="OMA" id="NIMPHYS"/>
<dbReference type="EMBL" id="BT127303">
    <property type="protein sequence ID" value="AEE62265.1"/>
    <property type="molecule type" value="mRNA"/>
</dbReference>
<dbReference type="Proteomes" id="UP000019118">
    <property type="component" value="Unassembled WGS sequence"/>
</dbReference>
<sequence length="130" mass="15178">MSTEEPNEPVRTVLSSKFSGGPHGLGDPNDKFLRKVEKDILIPKKMRDIARVEKCFEEVEQFTECCKVNNLLMVVKCRNQNSALKECLTKWYNDEEFKERCKKLYLEERSDYRSTGIAKNPRQNRIGSNM</sequence>
<organism evidence="5">
    <name type="scientific">Dendroctonus ponderosae</name>
    <name type="common">Mountain pine beetle</name>
    <dbReference type="NCBI Taxonomy" id="77166"/>
    <lineage>
        <taxon>Eukaryota</taxon>
        <taxon>Metazoa</taxon>
        <taxon>Ecdysozoa</taxon>
        <taxon>Arthropoda</taxon>
        <taxon>Hexapoda</taxon>
        <taxon>Insecta</taxon>
        <taxon>Pterygota</taxon>
        <taxon>Neoptera</taxon>
        <taxon>Endopterygota</taxon>
        <taxon>Coleoptera</taxon>
        <taxon>Polyphaga</taxon>
        <taxon>Cucujiformia</taxon>
        <taxon>Curculionidae</taxon>
        <taxon>Scolytinae</taxon>
        <taxon>Dendroctonus</taxon>
    </lineage>
</organism>
<keyword evidence="2" id="KW-1015">Disulfide bond</keyword>
<keyword evidence="3" id="KW-0496">Mitochondrion</keyword>
<evidence type="ECO:0000313" key="5">
    <source>
        <dbReference type="EMBL" id="AEE62265.1"/>
    </source>
</evidence>
<accession>J3JVN5</accession>
<dbReference type="PANTHER" id="PTHR22977">
    <property type="entry name" value="COX ASSEMBLY MITOCHONDRIAL PROTEIN"/>
    <property type="match status" value="1"/>
</dbReference>
<reference evidence="5" key="1">
    <citation type="journal article" date="2012" name="Insect Biochem. Mol. Biol.">
        <title>Transcriptome and full-length cDNA resources for the mountain pine beetle, Dendroctonus ponderosae Hopkins, a major insect pest of pine forests.</title>
        <authorList>
            <person name="Keeling C.I."/>
            <person name="Henderson H."/>
            <person name="Li M."/>
            <person name="Yuen M."/>
            <person name="Clark E.L."/>
            <person name="Fraser J.D."/>
            <person name="Huber D.P."/>
            <person name="Liao N.Y."/>
            <person name="Roderick Docking T."/>
            <person name="Birol I."/>
            <person name="Chan S.K."/>
            <person name="Taylor G.A."/>
            <person name="Palmquist D."/>
            <person name="Jones S.J."/>
            <person name="Bohlmann J."/>
        </authorList>
    </citation>
    <scope>NUCLEOTIDE SEQUENCE</scope>
    <source>
        <tissue evidence="5">Midgut and adhering fatbody of emerged adults of both sexes 1</tissue>
    </source>
</reference>
<reference evidence="6 8" key="2">
    <citation type="journal article" date="2013" name="Genome Biol.">
        <title>Draft genome of the mountain pine beetle, Dendroctonus ponderosae Hopkins, a major forest pest.</title>
        <authorList>
            <person name="Keeling C.I."/>
            <person name="Yuen M.M."/>
            <person name="Liao N.Y."/>
            <person name="Docking T.R."/>
            <person name="Chan S.K."/>
            <person name="Taylor G.A."/>
            <person name="Palmquist D.L."/>
            <person name="Jackman S.D."/>
            <person name="Nguyen A."/>
            <person name="Li M."/>
            <person name="Henderson H."/>
            <person name="Janes J.K."/>
            <person name="Zhao Y."/>
            <person name="Pandoh P."/>
            <person name="Moore R."/>
            <person name="Sperling F.A."/>
            <person name="Huber D.P."/>
            <person name="Birol I."/>
            <person name="Jones S.J."/>
            <person name="Bohlmann J."/>
        </authorList>
    </citation>
    <scope>NUCLEOTIDE SEQUENCE</scope>
</reference>
<dbReference type="AlphaFoldDB" id="J3JVN5"/>
<dbReference type="EnsemblMetazoa" id="XM_019903155.1">
    <property type="protein sequence ID" value="XP_019758714.1"/>
    <property type="gene ID" value="LOC109536790"/>
</dbReference>
<evidence type="ECO:0000313" key="8">
    <source>
        <dbReference type="Proteomes" id="UP000019118"/>
    </source>
</evidence>
<dbReference type="EMBL" id="KB740932">
    <property type="protein sequence ID" value="ENN77810.1"/>
    <property type="molecule type" value="Genomic_DNA"/>
</dbReference>
<dbReference type="PROSITE" id="PS51808">
    <property type="entry name" value="CHCH"/>
    <property type="match status" value="1"/>
</dbReference>
<evidence type="ECO:0000256" key="3">
    <source>
        <dbReference type="RuleBase" id="RU364104"/>
    </source>
</evidence>
<evidence type="ECO:0000313" key="6">
    <source>
        <dbReference type="EMBL" id="ENN77810.1"/>
    </source>
</evidence>